<dbReference type="Pfam" id="PF00096">
    <property type="entry name" value="zf-C2H2"/>
    <property type="match status" value="3"/>
</dbReference>
<evidence type="ECO:0000256" key="3">
    <source>
        <dbReference type="ARBA" id="ARBA00022771"/>
    </source>
</evidence>
<keyword evidence="5" id="KW-0539">Nucleus</keyword>
<organism evidence="9 10">
    <name type="scientific">Strongylocentrotus purpuratus</name>
    <name type="common">Purple sea urchin</name>
    <dbReference type="NCBI Taxonomy" id="7668"/>
    <lineage>
        <taxon>Eukaryota</taxon>
        <taxon>Metazoa</taxon>
        <taxon>Echinodermata</taxon>
        <taxon>Eleutherozoa</taxon>
        <taxon>Echinozoa</taxon>
        <taxon>Echinoidea</taxon>
        <taxon>Euechinoidea</taxon>
        <taxon>Echinacea</taxon>
        <taxon>Camarodonta</taxon>
        <taxon>Echinidea</taxon>
        <taxon>Strongylocentrotidae</taxon>
        <taxon>Strongylocentrotus</taxon>
    </lineage>
</organism>
<keyword evidence="3 6" id="KW-0863">Zinc-finger</keyword>
<dbReference type="InterPro" id="IPR050527">
    <property type="entry name" value="Snail/Krueppel_Znf"/>
</dbReference>
<feature type="domain" description="C2H2-type" evidence="8">
    <location>
        <begin position="1071"/>
        <end position="1098"/>
    </location>
</feature>
<dbReference type="InterPro" id="IPR013087">
    <property type="entry name" value="Znf_C2H2_type"/>
</dbReference>
<proteinExistence type="predicted"/>
<feature type="domain" description="C2H2-type" evidence="8">
    <location>
        <begin position="1042"/>
        <end position="1069"/>
    </location>
</feature>
<evidence type="ECO:0000256" key="4">
    <source>
        <dbReference type="ARBA" id="ARBA00022833"/>
    </source>
</evidence>
<evidence type="ECO:0000256" key="7">
    <source>
        <dbReference type="SAM" id="MobiDB-lite"/>
    </source>
</evidence>
<keyword evidence="2" id="KW-0677">Repeat</keyword>
<feature type="domain" description="C2H2-type" evidence="8">
    <location>
        <begin position="985"/>
        <end position="1012"/>
    </location>
</feature>
<feature type="region of interest" description="Disordered" evidence="7">
    <location>
        <begin position="356"/>
        <end position="386"/>
    </location>
</feature>
<feature type="compositionally biased region" description="Polar residues" evidence="7">
    <location>
        <begin position="363"/>
        <end position="376"/>
    </location>
</feature>
<dbReference type="OrthoDB" id="10032537at2759"/>
<dbReference type="GO" id="GO:0006357">
    <property type="term" value="P:regulation of transcription by RNA polymerase II"/>
    <property type="evidence" value="ECO:0000318"/>
    <property type="project" value="GO_Central"/>
</dbReference>
<evidence type="ECO:0000256" key="5">
    <source>
        <dbReference type="ARBA" id="ARBA00023242"/>
    </source>
</evidence>
<dbReference type="Proteomes" id="UP000007110">
    <property type="component" value="Unassembled WGS sequence"/>
</dbReference>
<feature type="compositionally biased region" description="Acidic residues" evidence="7">
    <location>
        <begin position="477"/>
        <end position="486"/>
    </location>
</feature>
<dbReference type="KEGG" id="spu:100888596"/>
<dbReference type="PANTHER" id="PTHR24388">
    <property type="entry name" value="ZINC FINGER PROTEIN"/>
    <property type="match status" value="1"/>
</dbReference>
<feature type="domain" description="C2H2-type" evidence="8">
    <location>
        <begin position="1013"/>
        <end position="1041"/>
    </location>
</feature>
<feature type="domain" description="C2H2-type" evidence="8">
    <location>
        <begin position="1155"/>
        <end position="1182"/>
    </location>
</feature>
<feature type="region of interest" description="Disordered" evidence="7">
    <location>
        <begin position="474"/>
        <end position="494"/>
    </location>
</feature>
<dbReference type="FunFam" id="1.10.340.70:FF:000014">
    <property type="entry name" value="Uncharacterized protein"/>
    <property type="match status" value="1"/>
</dbReference>
<dbReference type="GO" id="GO:0000977">
    <property type="term" value="F:RNA polymerase II transcription regulatory region sequence-specific DNA binding"/>
    <property type="evidence" value="ECO:0000318"/>
    <property type="project" value="GO_Central"/>
</dbReference>
<dbReference type="GeneID" id="100888596"/>
<feature type="domain" description="C2H2-type" evidence="8">
    <location>
        <begin position="930"/>
        <end position="958"/>
    </location>
</feature>
<feature type="domain" description="C2H2-type" evidence="8">
    <location>
        <begin position="1127"/>
        <end position="1154"/>
    </location>
</feature>
<name>A0A7M7PLA9_STRPU</name>
<dbReference type="GO" id="GO:0000981">
    <property type="term" value="F:DNA-binding transcription factor activity, RNA polymerase II-specific"/>
    <property type="evidence" value="ECO:0000318"/>
    <property type="project" value="GO_Central"/>
</dbReference>
<dbReference type="Gene3D" id="1.10.340.70">
    <property type="match status" value="4"/>
</dbReference>
<dbReference type="GO" id="GO:0008270">
    <property type="term" value="F:zinc ion binding"/>
    <property type="evidence" value="ECO:0007669"/>
    <property type="project" value="UniProtKB-KW"/>
</dbReference>
<dbReference type="AlphaFoldDB" id="A0A7M7PLA9"/>
<accession>A0A7M7PLA9</accession>
<protein>
    <recommendedName>
        <fullName evidence="8">C2H2-type domain-containing protein</fullName>
    </recommendedName>
</protein>
<evidence type="ECO:0000313" key="10">
    <source>
        <dbReference type="Proteomes" id="UP000007110"/>
    </source>
</evidence>
<evidence type="ECO:0000259" key="8">
    <source>
        <dbReference type="PROSITE" id="PS50157"/>
    </source>
</evidence>
<reference evidence="9" key="2">
    <citation type="submission" date="2021-01" db="UniProtKB">
        <authorList>
            <consortium name="EnsemblMetazoa"/>
        </authorList>
    </citation>
    <scope>IDENTIFICATION</scope>
</reference>
<dbReference type="InParanoid" id="A0A7M7PLA9"/>
<feature type="domain" description="C2H2-type" evidence="8">
    <location>
        <begin position="1099"/>
        <end position="1126"/>
    </location>
</feature>
<dbReference type="InterPro" id="IPR041588">
    <property type="entry name" value="Integrase_H2C2"/>
</dbReference>
<dbReference type="PROSITE" id="PS00028">
    <property type="entry name" value="ZINC_FINGER_C2H2_1"/>
    <property type="match status" value="8"/>
</dbReference>
<evidence type="ECO:0000256" key="6">
    <source>
        <dbReference type="PROSITE-ProRule" id="PRU00042"/>
    </source>
</evidence>
<dbReference type="Gene3D" id="3.30.160.60">
    <property type="entry name" value="Classic Zinc Finger"/>
    <property type="match status" value="6"/>
</dbReference>
<dbReference type="OMA" id="HAGANNI"/>
<dbReference type="PROSITE" id="PS50157">
    <property type="entry name" value="ZINC_FINGER_C2H2_2"/>
    <property type="match status" value="9"/>
</dbReference>
<reference evidence="10" key="1">
    <citation type="submission" date="2015-02" db="EMBL/GenBank/DDBJ databases">
        <title>Genome sequencing for Strongylocentrotus purpuratus.</title>
        <authorList>
            <person name="Murali S."/>
            <person name="Liu Y."/>
            <person name="Vee V."/>
            <person name="English A."/>
            <person name="Wang M."/>
            <person name="Skinner E."/>
            <person name="Han Y."/>
            <person name="Muzny D.M."/>
            <person name="Worley K.C."/>
            <person name="Gibbs R.A."/>
        </authorList>
    </citation>
    <scope>NUCLEOTIDE SEQUENCE</scope>
</reference>
<dbReference type="EnsemblMetazoa" id="XM_030996080">
    <property type="protein sequence ID" value="XP_030851940"/>
    <property type="gene ID" value="LOC100888596"/>
</dbReference>
<evidence type="ECO:0000256" key="2">
    <source>
        <dbReference type="ARBA" id="ARBA00022737"/>
    </source>
</evidence>
<dbReference type="PANTHER" id="PTHR24388:SF53">
    <property type="entry name" value="CHORION TRANSCRIPTION FACTOR CF2-RELATED"/>
    <property type="match status" value="1"/>
</dbReference>
<keyword evidence="4" id="KW-0862">Zinc</keyword>
<dbReference type="Pfam" id="PF17921">
    <property type="entry name" value="Integrase_H2C2"/>
    <property type="match status" value="4"/>
</dbReference>
<dbReference type="SUPFAM" id="SSF57667">
    <property type="entry name" value="beta-beta-alpha zinc fingers"/>
    <property type="match status" value="4"/>
</dbReference>
<keyword evidence="10" id="KW-1185">Reference proteome</keyword>
<dbReference type="SMART" id="SM00355">
    <property type="entry name" value="ZnF_C2H2"/>
    <property type="match status" value="10"/>
</dbReference>
<keyword evidence="1" id="KW-0479">Metal-binding</keyword>
<evidence type="ECO:0000256" key="1">
    <source>
        <dbReference type="ARBA" id="ARBA00022723"/>
    </source>
</evidence>
<dbReference type="RefSeq" id="XP_030851940.1">
    <property type="nucleotide sequence ID" value="XM_030996080.1"/>
</dbReference>
<evidence type="ECO:0000313" key="9">
    <source>
        <dbReference type="EnsemblMetazoa" id="XP_030851940"/>
    </source>
</evidence>
<dbReference type="GO" id="GO:0005634">
    <property type="term" value="C:nucleus"/>
    <property type="evidence" value="ECO:0000318"/>
    <property type="project" value="GO_Central"/>
</dbReference>
<feature type="domain" description="C2H2-type" evidence="8">
    <location>
        <begin position="1189"/>
        <end position="1218"/>
    </location>
</feature>
<dbReference type="FunFam" id="3.30.160.60:FF:004580">
    <property type="match status" value="1"/>
</dbReference>
<sequence>MAAARKEIDNFDDIDFQDEVEIICNFLRWDSFPKSGTENFKRLLEKRAQDFCVEAYIPTDDASPALPWQLFYTGSPESSGDEQVEYLQEVGEPQEGQSEGSKRLVIPHPRKQRNVLSKVHEGKEGTGVHLTGYEMWEKIIPVYYWRHIRTSIIDFLKNCETCKLQDPGTGPETSPGTDFGTSGSSVNNDGFSTFEEDGDEAFEKFQLSNELPYHEEVDQVYNYLKKGKYPANTTINFKRCLRRKAQHYVLGDDDADETNGVSSRKLYFLKARERRARRSDAGAEGQEGEDVRGRLVVPLAGEQQRILQVVHIGPSGGHCGRDKMLSSISQDYFWKGMYQSVVSFLETCSECKTKRSDAKRKSLNQQDVKKTPTTKQASKKVKRDERVMTRSCTQAYNSLATQKEHFIRRTVETFNYLKDRSYPLNITPDAKRDIRRRSHCFTIGQSEAEEWPGIYGHSEPEERLYYLKKVRRTGGQEEVEEEDDEDRQGREEKPCRRLVVTTEEEQNVAIMKVHVDENGMHISQARTYSILAELYYWLDMKTSVKKYIYDCNCPLPPHGRVPEDQQTGDSPVLKQFSIKLHKVIPPPLPVAVKKEKLLLPPELTELPEGLSHIARISTEMEALIVYLYLKWQKYPPGCTVGFKRMVRKKARSFCFEEDGGDDEDKTWWLFYKGDSNRGQTYTGQVVEAQETTGDATDIERARVREADGIAEPMETAESTGTEESEEMGKAVRALEIVESEVTVETDTVSPKVPVMIRKERSMYYGTRNRLFVFRKAEQEKIIQLLHLNGGKNGEHAGRDRIYNMIGRHFFWRGLRDHIMFVIMKCKRCHRKKTAGKSTDYALYLQDLYNKSNEDAFDEDLSSHQLPLHIQTYLENALRMEAEWEAEDHRQGTIVNSNGSFTEADQAVHGLVKDTATEESRLADGDIFCRHPCDSCHRRFRDRDSLRRHKWAQHTGRRSSVECTVCGKKTKDLLTHMRCHTKERPLECELCNKRFRYRGGLTHHRKVHAGLRPFSCPECPQRYVSRSDLNNHFKSCHEGSGEYQCEVCGKSFVTQVRLDKHKKLHEESRETFVCDICGKVLASAFTLKFHMHIHTGERHVLCEVCGKGFKKKCDLSKHMNHHMGIKPHQCHLCQQRFCLKSDLEDHVRGHEGASLYQCDVCDKKFKNKRSVARCKRRHAAQASAAAEEAFQCNTCGDVMGTLVEFTQHMDAHVHAGEQVIQQEVEIE</sequence>
<dbReference type="InterPro" id="IPR036236">
    <property type="entry name" value="Znf_C2H2_sf"/>
</dbReference>